<dbReference type="EMBL" id="AP019376">
    <property type="protein sequence ID" value="BBH86662.1"/>
    <property type="molecule type" value="Genomic_DNA"/>
</dbReference>
<name>A0A455SIC1_9CHLR</name>
<organism evidence="1">
    <name type="scientific">Thermosporothrix sp. COM3</name>
    <dbReference type="NCBI Taxonomy" id="2490863"/>
    <lineage>
        <taxon>Bacteria</taxon>
        <taxon>Bacillati</taxon>
        <taxon>Chloroflexota</taxon>
        <taxon>Ktedonobacteria</taxon>
        <taxon>Ktedonobacterales</taxon>
        <taxon>Thermosporotrichaceae</taxon>
        <taxon>Thermosporothrix</taxon>
    </lineage>
</organism>
<dbReference type="AlphaFoldDB" id="A0A455SIC1"/>
<gene>
    <name evidence="1" type="ORF">KTC_14130</name>
</gene>
<reference evidence="1" key="1">
    <citation type="submission" date="2018-12" db="EMBL/GenBank/DDBJ databases">
        <title>Novel natural products biosynthetic potential of the class Ktedonobacteria.</title>
        <authorList>
            <person name="Zheng Y."/>
            <person name="Saitou A."/>
            <person name="Wang C.M."/>
            <person name="Toyoda A."/>
            <person name="Minakuchi Y."/>
            <person name="Sekiguchi Y."/>
            <person name="Ueda K."/>
            <person name="Takano H."/>
            <person name="Sakai Y."/>
            <person name="Yokota A."/>
            <person name="Yabe S."/>
        </authorList>
    </citation>
    <scope>NUCLEOTIDE SEQUENCE</scope>
    <source>
        <strain evidence="1">COM3</strain>
    </source>
</reference>
<protein>
    <submittedName>
        <fullName evidence="1">Uncharacterized protein</fullName>
    </submittedName>
</protein>
<evidence type="ECO:0000313" key="1">
    <source>
        <dbReference type="EMBL" id="BBH86662.1"/>
    </source>
</evidence>
<proteinExistence type="predicted"/>
<accession>A0A455SIC1</accession>
<sequence length="43" mass="4789">MPADTISFELDIVVEPCAGDAVRLHLLENGRSVSWLQINPHIM</sequence>